<dbReference type="EMBL" id="PKSM01000091">
    <property type="protein sequence ID" value="POW14383.1"/>
    <property type="molecule type" value="Genomic_DNA"/>
</dbReference>
<evidence type="ECO:0000313" key="16">
    <source>
        <dbReference type="Proteomes" id="UP000238274"/>
    </source>
</evidence>
<dbReference type="EC" id="3.4.14.10" evidence="5"/>
<evidence type="ECO:0000256" key="7">
    <source>
        <dbReference type="ARBA" id="ARBA00022723"/>
    </source>
</evidence>
<dbReference type="GO" id="GO:0005576">
    <property type="term" value="C:extracellular region"/>
    <property type="evidence" value="ECO:0007669"/>
    <property type="project" value="UniProtKB-SubCell"/>
</dbReference>
<dbReference type="PANTHER" id="PTHR14218">
    <property type="entry name" value="PROTEASE S8 TRIPEPTIDYL PEPTIDASE I CLN2"/>
    <property type="match status" value="1"/>
</dbReference>
<accession>A0A2S4VXY9</accession>
<evidence type="ECO:0000256" key="6">
    <source>
        <dbReference type="ARBA" id="ARBA00022670"/>
    </source>
</evidence>
<dbReference type="SMART" id="SM00944">
    <property type="entry name" value="Pro-kuma_activ"/>
    <property type="match status" value="1"/>
</dbReference>
<keyword evidence="9 12" id="KW-0720">Serine protease</keyword>
<protein>
    <recommendedName>
        <fullName evidence="5">tripeptidyl-peptidase II</fullName>
        <ecNumber evidence="5">3.4.14.10</ecNumber>
    </recommendedName>
</protein>
<sequence length="755" mass="83157">MKPPLLMKGAAHTIRSLSAFCVLFFNLVNLISAAPQLDKVIHERRVQNSLWRRQEEYQSIVGPSFLVTLEFGLKQSNLHTLHDELMKVSHPDSPSYGSHWSPEKVRQYFSPSEEAIREVTAWLKSQRSDWGGNYQPKMSKGGTWLNIQLPLSEAEKLLDTKYHVYLHGETGQTHIACEDYKVPQSLFQHIDIVLPTVHFDTMPTANKYQYAGVNQDGGNISRKRKRGTPTGELFAAPKIFPVPGAARRLGNPSSGNIPHYSEDFNPSQISSMKHDLANCANVTTIDCLKALYKFGDYQMTSPTKHTLAIVEYTPQSVIYKDMDMFFATFSPKVNGSRPNLIAIDGGELNQETTEFGLNGESNLDLQYSMPLVHPLNISLYQVGDPEIGGSFNNLYVLVIPRKVVTRVTNSLKFCLVTSLDALDSSYCSSPLDPMQDGLYPNPRGYPKRDCGIVQPANVISTSYGMNEADAIPSYLIRQCNEYGKLGLMGTSFLFSSGDNGVAGNRGVCLNRDGSQSVEGKIFNPSFPGTCPYVTSIGATQVALGKTVQDPEVACFTKIQSGGGFSNVFKMPSYQVSAVKDFFHNHPPKISQDRYNSSMRTRGFPDLSANGANYVVAVEGKFGLVYGTSASAPVVASMITMINDARISLGKKPVGFINPAIYSSRLRKAFNDIKDGTNPGCDTEGFSAVPVSLDFRKPTALENLAQFLTLYRMSSEIRVGTQLLASAPWTFRSFYRYGKGCSVGNMGLLTTSSHEP</sequence>
<dbReference type="Pfam" id="PF09286">
    <property type="entry name" value="Pro-kuma_activ"/>
    <property type="match status" value="1"/>
</dbReference>
<evidence type="ECO:0000256" key="8">
    <source>
        <dbReference type="ARBA" id="ARBA00022801"/>
    </source>
</evidence>
<keyword evidence="11" id="KW-0865">Zymogen</keyword>
<dbReference type="Gene3D" id="3.40.50.200">
    <property type="entry name" value="Peptidase S8/S53 domain"/>
    <property type="match status" value="1"/>
</dbReference>
<keyword evidence="6 12" id="KW-0645">Protease</keyword>
<dbReference type="VEuPathDB" id="FungiDB:PSHT_07403"/>
<dbReference type="AlphaFoldDB" id="A0A2S4VXY9"/>
<dbReference type="GO" id="GO:0006508">
    <property type="term" value="P:proteolysis"/>
    <property type="evidence" value="ECO:0007669"/>
    <property type="project" value="UniProtKB-KW"/>
</dbReference>
<dbReference type="GO" id="GO:0008240">
    <property type="term" value="F:tripeptidyl-peptidase activity"/>
    <property type="evidence" value="ECO:0007669"/>
    <property type="project" value="UniProtKB-EC"/>
</dbReference>
<evidence type="ECO:0000256" key="9">
    <source>
        <dbReference type="ARBA" id="ARBA00022825"/>
    </source>
</evidence>
<keyword evidence="10" id="KW-0106">Calcium</keyword>
<evidence type="ECO:0000256" key="5">
    <source>
        <dbReference type="ARBA" id="ARBA00012462"/>
    </source>
</evidence>
<keyword evidence="13" id="KW-0732">Signal</keyword>
<comment type="caution">
    <text evidence="12">Lacks conserved residue(s) required for the propagation of feature annotation.</text>
</comment>
<evidence type="ECO:0000256" key="4">
    <source>
        <dbReference type="ARBA" id="ARBA00004239"/>
    </source>
</evidence>
<reference evidence="15 16" key="1">
    <citation type="submission" date="2017-12" db="EMBL/GenBank/DDBJ databases">
        <title>Gene loss provides genomic basis for host adaptation in cereal stripe rust fungi.</title>
        <authorList>
            <person name="Xia C."/>
        </authorList>
    </citation>
    <scope>NUCLEOTIDE SEQUENCE [LARGE SCALE GENOMIC DNA]</scope>
    <source>
        <strain evidence="15 16">93TX-2</strain>
    </source>
</reference>
<dbReference type="Pfam" id="PF00082">
    <property type="entry name" value="Peptidase_S8"/>
    <property type="match status" value="1"/>
</dbReference>
<keyword evidence="7" id="KW-0479">Metal-binding</keyword>
<comment type="caution">
    <text evidence="15">The sequence shown here is derived from an EMBL/GenBank/DDBJ whole genome shotgun (WGS) entry which is preliminary data.</text>
</comment>
<keyword evidence="16" id="KW-1185">Reference proteome</keyword>
<evidence type="ECO:0000256" key="3">
    <source>
        <dbReference type="ARBA" id="ARBA00002451"/>
    </source>
</evidence>
<name>A0A2S4VXY9_9BASI</name>
<dbReference type="OrthoDB" id="409122at2759"/>
<evidence type="ECO:0000256" key="12">
    <source>
        <dbReference type="PROSITE-ProRule" id="PRU01032"/>
    </source>
</evidence>
<organism evidence="15 16">
    <name type="scientific">Puccinia striiformis</name>
    <dbReference type="NCBI Taxonomy" id="27350"/>
    <lineage>
        <taxon>Eukaryota</taxon>
        <taxon>Fungi</taxon>
        <taxon>Dikarya</taxon>
        <taxon>Basidiomycota</taxon>
        <taxon>Pucciniomycotina</taxon>
        <taxon>Pucciniomycetes</taxon>
        <taxon>Pucciniales</taxon>
        <taxon>Pucciniaceae</taxon>
        <taxon>Puccinia</taxon>
    </lineage>
</organism>
<dbReference type="InterPro" id="IPR015366">
    <property type="entry name" value="S53_propep"/>
</dbReference>
<proteinExistence type="predicted"/>
<evidence type="ECO:0000256" key="10">
    <source>
        <dbReference type="ARBA" id="ARBA00022837"/>
    </source>
</evidence>
<dbReference type="InterPro" id="IPR050819">
    <property type="entry name" value="Tripeptidyl-peptidase_I"/>
</dbReference>
<dbReference type="GO" id="GO:0046872">
    <property type="term" value="F:metal ion binding"/>
    <property type="evidence" value="ECO:0007669"/>
    <property type="project" value="UniProtKB-KW"/>
</dbReference>
<evidence type="ECO:0000256" key="11">
    <source>
        <dbReference type="ARBA" id="ARBA00023145"/>
    </source>
</evidence>
<feature type="active site" description="Charge relay system" evidence="12">
    <location>
        <position position="628"/>
    </location>
</feature>
<dbReference type="PANTHER" id="PTHR14218:SF19">
    <property type="entry name" value="SERINE PROTEASE AORO, PUTATIVE (AFU_ORTHOLOGUE AFUA_6G10250)-RELATED"/>
    <property type="match status" value="1"/>
</dbReference>
<gene>
    <name evidence="15" type="ORF">PSHT_07403</name>
</gene>
<dbReference type="SUPFAM" id="SSF52743">
    <property type="entry name" value="Subtilisin-like"/>
    <property type="match status" value="1"/>
</dbReference>
<dbReference type="InterPro" id="IPR000209">
    <property type="entry name" value="Peptidase_S8/S53_dom"/>
</dbReference>
<dbReference type="CDD" id="cd04056">
    <property type="entry name" value="Peptidases_S53"/>
    <property type="match status" value="1"/>
</dbReference>
<dbReference type="CDD" id="cd11377">
    <property type="entry name" value="Pro-peptidase_S53"/>
    <property type="match status" value="1"/>
</dbReference>
<comment type="function">
    <text evidence="3">Secreted tripeptidyl-peptidase which degrades proteins at acidic pHs and is involved in virulence.</text>
</comment>
<feature type="signal peptide" evidence="13">
    <location>
        <begin position="1"/>
        <end position="33"/>
    </location>
</feature>
<dbReference type="SUPFAM" id="SSF54897">
    <property type="entry name" value="Protease propeptides/inhibitors"/>
    <property type="match status" value="1"/>
</dbReference>
<comment type="cofactor">
    <cofactor evidence="2">
        <name>Ca(2+)</name>
        <dbReference type="ChEBI" id="CHEBI:29108"/>
    </cofactor>
</comment>
<dbReference type="InterPro" id="IPR036852">
    <property type="entry name" value="Peptidase_S8/S53_dom_sf"/>
</dbReference>
<dbReference type="VEuPathDB" id="FungiDB:PSTT_05191"/>
<evidence type="ECO:0000256" key="13">
    <source>
        <dbReference type="SAM" id="SignalP"/>
    </source>
</evidence>
<reference evidence="16" key="2">
    <citation type="journal article" date="2018" name="BMC Genomics">
        <title>Genomic insights into host adaptation between the wheat stripe rust pathogen (Puccinia striiformis f. sp. tritici) and the barley stripe rust pathogen (Puccinia striiformis f. sp. hordei).</title>
        <authorList>
            <person name="Xia C."/>
            <person name="Wang M."/>
            <person name="Yin C."/>
            <person name="Cornejo O.E."/>
            <person name="Hulbert S.H."/>
            <person name="Chen X."/>
        </authorList>
    </citation>
    <scope>NUCLEOTIDE SEQUENCE [LARGE SCALE GENOMIC DNA]</scope>
    <source>
        <strain evidence="16">93TX-2</strain>
    </source>
</reference>
<comment type="catalytic activity">
    <reaction evidence="1">
        <text>Release of an N-terminal tripeptide from a polypeptide.</text>
        <dbReference type="EC" id="3.4.14.10"/>
    </reaction>
</comment>
<reference evidence="16" key="3">
    <citation type="journal article" date="2018" name="Mol. Plant Microbe Interact.">
        <title>Genome sequence resources for the wheat stripe rust pathogen (Puccinia striiformis f. sp. tritici) and the barley stripe rust pathogen (Puccinia striiformis f. sp. hordei).</title>
        <authorList>
            <person name="Xia C."/>
            <person name="Wang M."/>
            <person name="Yin C."/>
            <person name="Cornejo O.E."/>
            <person name="Hulbert S.H."/>
            <person name="Chen X."/>
        </authorList>
    </citation>
    <scope>NUCLEOTIDE SEQUENCE [LARGE SCALE GENOMIC DNA]</scope>
    <source>
        <strain evidence="16">93TX-2</strain>
    </source>
</reference>
<comment type="subcellular location">
    <subcellularLocation>
        <location evidence="4">Secreted</location>
        <location evidence="4">Extracellular space</location>
    </subcellularLocation>
</comment>
<dbReference type="PROSITE" id="PS51695">
    <property type="entry name" value="SEDOLISIN"/>
    <property type="match status" value="1"/>
</dbReference>
<evidence type="ECO:0000256" key="1">
    <source>
        <dbReference type="ARBA" id="ARBA00001910"/>
    </source>
</evidence>
<evidence type="ECO:0000313" key="15">
    <source>
        <dbReference type="EMBL" id="POW14383.1"/>
    </source>
</evidence>
<feature type="active site" description="Charge relay system" evidence="12">
    <location>
        <position position="364"/>
    </location>
</feature>
<evidence type="ECO:0000259" key="14">
    <source>
        <dbReference type="PROSITE" id="PS51695"/>
    </source>
</evidence>
<dbReference type="InterPro" id="IPR030400">
    <property type="entry name" value="Sedolisin_dom"/>
</dbReference>
<feature type="active site" description="Charge relay system" evidence="12">
    <location>
        <position position="360"/>
    </location>
</feature>
<keyword evidence="8 12" id="KW-0378">Hydrolase</keyword>
<dbReference type="Proteomes" id="UP000238274">
    <property type="component" value="Unassembled WGS sequence"/>
</dbReference>
<dbReference type="GO" id="GO:0004252">
    <property type="term" value="F:serine-type endopeptidase activity"/>
    <property type="evidence" value="ECO:0007669"/>
    <property type="project" value="UniProtKB-UniRule"/>
</dbReference>
<evidence type="ECO:0000256" key="2">
    <source>
        <dbReference type="ARBA" id="ARBA00001913"/>
    </source>
</evidence>
<feature type="domain" description="Peptidase S53" evidence="14">
    <location>
        <begin position="282"/>
        <end position="713"/>
    </location>
</feature>
<feature type="chain" id="PRO_5015614989" description="tripeptidyl-peptidase II" evidence="13">
    <location>
        <begin position="34"/>
        <end position="755"/>
    </location>
</feature>